<dbReference type="InParanoid" id="A0A162UQY6"/>
<dbReference type="Proteomes" id="UP000077315">
    <property type="component" value="Unassembled WGS sequence"/>
</dbReference>
<reference evidence="3" key="1">
    <citation type="submission" date="2015-06" db="EMBL/GenBank/DDBJ databases">
        <title>Expansion of signal transduction pathways in fungi by whole-genome duplication.</title>
        <authorList>
            <consortium name="DOE Joint Genome Institute"/>
            <person name="Corrochano L.M."/>
            <person name="Kuo A."/>
            <person name="Marcet-Houben M."/>
            <person name="Polaino S."/>
            <person name="Salamov A."/>
            <person name="Villalobos J.M."/>
            <person name="Alvarez M.I."/>
            <person name="Avalos J."/>
            <person name="Benito E.P."/>
            <person name="Benoit I."/>
            <person name="Burger G."/>
            <person name="Camino L.P."/>
            <person name="Canovas D."/>
            <person name="Cerda-Olmedo E."/>
            <person name="Cheng J.-F."/>
            <person name="Dominguez A."/>
            <person name="Elias M."/>
            <person name="Eslava A.P."/>
            <person name="Glaser F."/>
            <person name="Grimwood J."/>
            <person name="Gutierrez G."/>
            <person name="Heitman J."/>
            <person name="Henrissat B."/>
            <person name="Iturriaga E.A."/>
            <person name="Lang B.F."/>
            <person name="Lavin J.L."/>
            <person name="Lee S."/>
            <person name="Li W."/>
            <person name="Lindquist E."/>
            <person name="Lopez-Garcia S."/>
            <person name="Luque E.M."/>
            <person name="Marcos A.T."/>
            <person name="Martin J."/>
            <person name="McCluskey K."/>
            <person name="Medina H.R."/>
            <person name="Miralles-Duran A."/>
            <person name="Miyazaki A."/>
            <person name="Munoz-Torres E."/>
            <person name="Oguiza J.A."/>
            <person name="Ohm R."/>
            <person name="Olmedo M."/>
            <person name="Orejas M."/>
            <person name="Ortiz-Castellanos L."/>
            <person name="Pisabarro A.G."/>
            <person name="Rodriguez-Romero J."/>
            <person name="Ruiz-Herrera J."/>
            <person name="Ruiz-Vazquez R."/>
            <person name="Sanz C."/>
            <person name="Schackwitz W."/>
            <person name="Schmutz J."/>
            <person name="Shahriari M."/>
            <person name="Shelest E."/>
            <person name="Silva-Franco F."/>
            <person name="Soanes D."/>
            <person name="Syed K."/>
            <person name="Tagua V.G."/>
            <person name="Talbot N.J."/>
            <person name="Thon M."/>
            <person name="De vries R.P."/>
            <person name="Wiebenga A."/>
            <person name="Yadav J.S."/>
            <person name="Braun E.L."/>
            <person name="Baker S."/>
            <person name="Garre V."/>
            <person name="Horwitz B."/>
            <person name="Torres-Martinez S."/>
            <person name="Idnurm A."/>
            <person name="Herrera-Estrella A."/>
            <person name="Gabaldon T."/>
            <person name="Grigoriev I.V."/>
        </authorList>
    </citation>
    <scope>NUCLEOTIDE SEQUENCE [LARGE SCALE GENOMIC DNA]</scope>
    <source>
        <strain evidence="3">NRRL 1555(-)</strain>
    </source>
</reference>
<protein>
    <submittedName>
        <fullName evidence="2">Uncharacterized protein</fullName>
    </submittedName>
</protein>
<dbReference type="EMBL" id="KV440974">
    <property type="protein sequence ID" value="OAD77532.1"/>
    <property type="molecule type" value="Genomic_DNA"/>
</dbReference>
<dbReference type="OrthoDB" id="2417678at2759"/>
<keyword evidence="3" id="KW-1185">Reference proteome</keyword>
<evidence type="ECO:0000313" key="2">
    <source>
        <dbReference type="EMBL" id="OAD77532.1"/>
    </source>
</evidence>
<evidence type="ECO:0000256" key="1">
    <source>
        <dbReference type="SAM" id="MobiDB-lite"/>
    </source>
</evidence>
<dbReference type="VEuPathDB" id="FungiDB:PHYBLDRAFT_164439"/>
<gene>
    <name evidence="2" type="ORF">PHYBLDRAFT_164439</name>
</gene>
<dbReference type="GeneID" id="28995910"/>
<accession>A0A162UQY6</accession>
<proteinExistence type="predicted"/>
<dbReference type="AlphaFoldDB" id="A0A162UQY6"/>
<dbReference type="RefSeq" id="XP_018295572.1">
    <property type="nucleotide sequence ID" value="XM_018435004.1"/>
</dbReference>
<evidence type="ECO:0000313" key="3">
    <source>
        <dbReference type="Proteomes" id="UP000077315"/>
    </source>
</evidence>
<organism evidence="2 3">
    <name type="scientific">Phycomyces blakesleeanus (strain ATCC 8743b / DSM 1359 / FGSC 10004 / NBRC 33097 / NRRL 1555)</name>
    <dbReference type="NCBI Taxonomy" id="763407"/>
    <lineage>
        <taxon>Eukaryota</taxon>
        <taxon>Fungi</taxon>
        <taxon>Fungi incertae sedis</taxon>
        <taxon>Mucoromycota</taxon>
        <taxon>Mucoromycotina</taxon>
        <taxon>Mucoromycetes</taxon>
        <taxon>Mucorales</taxon>
        <taxon>Phycomycetaceae</taxon>
        <taxon>Phycomyces</taxon>
    </lineage>
</organism>
<feature type="compositionally biased region" description="Polar residues" evidence="1">
    <location>
        <begin position="42"/>
        <end position="59"/>
    </location>
</feature>
<feature type="region of interest" description="Disordered" evidence="1">
    <location>
        <begin position="42"/>
        <end position="63"/>
    </location>
</feature>
<name>A0A162UQY6_PHYB8</name>
<sequence length="101" mass="10908">MVLARKWDSNRHVCFVKQCSEGPSLGYLDNVMSRFGHHLSPNERSSFSTSMTPHLQSATPGAFNPQHIVVGGTTIPVTTATNTTVSPTTTLSLGYDVQSNT</sequence>